<evidence type="ECO:0000313" key="2">
    <source>
        <dbReference type="EMBL" id="EMS52503.1"/>
    </source>
</evidence>
<reference evidence="2" key="1">
    <citation type="journal article" date="2013" name="Nature">
        <title>Draft genome of the wheat A-genome progenitor Triticum urartu.</title>
        <authorList>
            <person name="Ling H.Q."/>
            <person name="Zhao S."/>
            <person name="Liu D."/>
            <person name="Wang J."/>
            <person name="Sun H."/>
            <person name="Zhang C."/>
            <person name="Fan H."/>
            <person name="Li D."/>
            <person name="Dong L."/>
            <person name="Tao Y."/>
            <person name="Gao C."/>
            <person name="Wu H."/>
            <person name="Li Y."/>
            <person name="Cui Y."/>
            <person name="Guo X."/>
            <person name="Zheng S."/>
            <person name="Wang B."/>
            <person name="Yu K."/>
            <person name="Liang Q."/>
            <person name="Yang W."/>
            <person name="Lou X."/>
            <person name="Chen J."/>
            <person name="Feng M."/>
            <person name="Jian J."/>
            <person name="Zhang X."/>
            <person name="Luo G."/>
            <person name="Jiang Y."/>
            <person name="Liu J."/>
            <person name="Wang Z."/>
            <person name="Sha Y."/>
            <person name="Zhang B."/>
            <person name="Wu H."/>
            <person name="Tang D."/>
            <person name="Shen Q."/>
            <person name="Xue P."/>
            <person name="Zou S."/>
            <person name="Wang X."/>
            <person name="Liu X."/>
            <person name="Wang F."/>
            <person name="Yang Y."/>
            <person name="An X."/>
            <person name="Dong Z."/>
            <person name="Zhang K."/>
            <person name="Zhang X."/>
            <person name="Luo M.C."/>
            <person name="Dvorak J."/>
            <person name="Tong Y."/>
            <person name="Wang J."/>
            <person name="Yang H."/>
            <person name="Li Z."/>
            <person name="Wang D."/>
            <person name="Zhang A."/>
            <person name="Wang J."/>
        </authorList>
    </citation>
    <scope>NUCLEOTIDE SEQUENCE</scope>
</reference>
<organism evidence="2">
    <name type="scientific">Triticum urartu</name>
    <name type="common">Red wild einkorn</name>
    <name type="synonym">Crithodium urartu</name>
    <dbReference type="NCBI Taxonomy" id="4572"/>
    <lineage>
        <taxon>Eukaryota</taxon>
        <taxon>Viridiplantae</taxon>
        <taxon>Streptophyta</taxon>
        <taxon>Embryophyta</taxon>
        <taxon>Tracheophyta</taxon>
        <taxon>Spermatophyta</taxon>
        <taxon>Magnoliopsida</taxon>
        <taxon>Liliopsida</taxon>
        <taxon>Poales</taxon>
        <taxon>Poaceae</taxon>
        <taxon>BOP clade</taxon>
        <taxon>Pooideae</taxon>
        <taxon>Triticodae</taxon>
        <taxon>Triticeae</taxon>
        <taxon>Triticinae</taxon>
        <taxon>Triticum</taxon>
    </lineage>
</organism>
<dbReference type="EMBL" id="KD206661">
    <property type="protein sequence ID" value="EMS52503.1"/>
    <property type="molecule type" value="Genomic_DNA"/>
</dbReference>
<name>M7YPI9_TRIUA</name>
<proteinExistence type="predicted"/>
<dbReference type="AlphaFoldDB" id="M7YPI9"/>
<feature type="compositionally biased region" description="Basic and acidic residues" evidence="1">
    <location>
        <begin position="57"/>
        <end position="66"/>
    </location>
</feature>
<protein>
    <submittedName>
        <fullName evidence="2">Uncharacterized protein</fullName>
    </submittedName>
</protein>
<accession>M7YPI9</accession>
<feature type="region of interest" description="Disordered" evidence="1">
    <location>
        <begin position="52"/>
        <end position="73"/>
    </location>
</feature>
<sequence length="308" mass="35511">MPLCCCWMESSSTSPSLLAGSRRGRRHRAARVLNAEENFEFLLRYPTSSERTEDDDISKVGKEDSNSHTSHLAPRHNFRDIEIVHIAEEPSSPKTIDCKHISKLAEPLPDGECFDYAGSINPSMKMRKQRYQKKDEITEGISEIVKKKQYPMKKLNNLYNTLVASSKFRGLRRTRRHEDNDTGGTKIRIGPASTTERELVQCLMPKGKMCKNMMWLLSVALMYDWGSKTKVILDQTIITELLKKPKKCNHPYLCKKLSKLALQNVEQWAMDVFRKEICSVLVYHRFNDLNPRRPEIKKISSSMKTTTD</sequence>
<gene>
    <name evidence="2" type="ORF">TRIUR3_07092</name>
</gene>
<evidence type="ECO:0000256" key="1">
    <source>
        <dbReference type="SAM" id="MobiDB-lite"/>
    </source>
</evidence>